<gene>
    <name evidence="2" type="ORF">QSV35_17510</name>
</gene>
<dbReference type="PANTHER" id="PTHR48050">
    <property type="entry name" value="STEROL 3-BETA-GLUCOSYLTRANSFERASE"/>
    <property type="match status" value="1"/>
</dbReference>
<dbReference type="CDD" id="cd03784">
    <property type="entry name" value="GT1_Gtf-like"/>
    <property type="match status" value="1"/>
</dbReference>
<accession>A0ABT7N381</accession>
<evidence type="ECO:0000313" key="3">
    <source>
        <dbReference type="Proteomes" id="UP001235064"/>
    </source>
</evidence>
<name>A0ABT7N381_9MICO</name>
<dbReference type="Pfam" id="PF06722">
    <property type="entry name" value="EryCIII-like_C"/>
    <property type="match status" value="1"/>
</dbReference>
<evidence type="ECO:0000313" key="2">
    <source>
        <dbReference type="EMBL" id="MDL9981133.1"/>
    </source>
</evidence>
<reference evidence="2 3" key="1">
    <citation type="submission" date="2023-06" db="EMBL/GenBank/DDBJ databases">
        <title>Microbacterium sp. nov., isolated from a waste landfill.</title>
        <authorList>
            <person name="Wen W."/>
        </authorList>
    </citation>
    <scope>NUCLEOTIDE SEQUENCE [LARGE SCALE GENOMIC DNA]</scope>
    <source>
        <strain evidence="2 3">ASV49</strain>
    </source>
</reference>
<feature type="domain" description="Erythromycin biosynthesis protein CIII-like C-terminal" evidence="1">
    <location>
        <begin position="282"/>
        <end position="413"/>
    </location>
</feature>
<keyword evidence="3" id="KW-1185">Reference proteome</keyword>
<comment type="caution">
    <text evidence="2">The sequence shown here is derived from an EMBL/GenBank/DDBJ whole genome shotgun (WGS) entry which is preliminary data.</text>
</comment>
<organism evidence="2 3">
    <name type="scientific">Microbacterium candidum</name>
    <dbReference type="NCBI Taxonomy" id="3041922"/>
    <lineage>
        <taxon>Bacteria</taxon>
        <taxon>Bacillati</taxon>
        <taxon>Actinomycetota</taxon>
        <taxon>Actinomycetes</taxon>
        <taxon>Micrococcales</taxon>
        <taxon>Microbacteriaceae</taxon>
        <taxon>Microbacterium</taxon>
    </lineage>
</organism>
<dbReference type="InterPro" id="IPR002213">
    <property type="entry name" value="UDP_glucos_trans"/>
</dbReference>
<dbReference type="Proteomes" id="UP001235064">
    <property type="component" value="Unassembled WGS sequence"/>
</dbReference>
<sequence>MLSVLVTATVADGHTAPMLAIAAHLVRAGHRVRFLSGERFADAVRGTGAEYVPWPDDAIPASLAHPGTPNAEHSSPGARGLGKAVAEIFIEPGPAQYRAIQAALDDVPTDVLLTESTVVGAAAVALQSEPHVPVVVCGVLPLGLSSVDAAPFGLGILPRADLVGRLRNRALNALVRRVVLRHPQKLAERLVRELVGGDLDCYFQDWGTRADLFLQLTVPGFEYPRSDLAENVRFVGPVLGTPSRAAGLPVWWDDLDGRAVVHVSQGTVANTDLQELIGPTIRALADRDVLVVVATGGAPVSELGELPPHVRAAEFIPYERLMPRVDVFVTNGGYGGLHHALAHGVPMVVAGDTEDKMETTRRVEWSRTGLNLGTAHPGESAIADAVDRVLSEPSFRDQARELQAEIAVAPGAEGIEEMIRGLVGVGAQQPARA</sequence>
<dbReference type="InterPro" id="IPR050426">
    <property type="entry name" value="Glycosyltransferase_28"/>
</dbReference>
<evidence type="ECO:0000259" key="1">
    <source>
        <dbReference type="Pfam" id="PF06722"/>
    </source>
</evidence>
<dbReference type="Gene3D" id="3.40.50.2000">
    <property type="entry name" value="Glycogen Phosphorylase B"/>
    <property type="match status" value="2"/>
</dbReference>
<protein>
    <submittedName>
        <fullName evidence="2">Glycosyltransferase</fullName>
    </submittedName>
</protein>
<dbReference type="SUPFAM" id="SSF53756">
    <property type="entry name" value="UDP-Glycosyltransferase/glycogen phosphorylase"/>
    <property type="match status" value="1"/>
</dbReference>
<proteinExistence type="predicted"/>
<dbReference type="InterPro" id="IPR010610">
    <property type="entry name" value="EryCIII-like_C"/>
</dbReference>
<dbReference type="PANTHER" id="PTHR48050:SF13">
    <property type="entry name" value="STEROL 3-BETA-GLUCOSYLTRANSFERASE UGT80A2"/>
    <property type="match status" value="1"/>
</dbReference>
<dbReference type="EMBL" id="JASXSZ010000006">
    <property type="protein sequence ID" value="MDL9981133.1"/>
    <property type="molecule type" value="Genomic_DNA"/>
</dbReference>
<dbReference type="RefSeq" id="WP_286290139.1">
    <property type="nucleotide sequence ID" value="NZ_JASXSZ010000006.1"/>
</dbReference>